<evidence type="ECO:0000313" key="5">
    <source>
        <dbReference type="EMBL" id="CAF4741582.1"/>
    </source>
</evidence>
<evidence type="ECO:0000256" key="1">
    <source>
        <dbReference type="SAM" id="MobiDB-lite"/>
    </source>
</evidence>
<organism evidence="4 6">
    <name type="scientific">Rotaria magnacalcarata</name>
    <dbReference type="NCBI Taxonomy" id="392030"/>
    <lineage>
        <taxon>Eukaryota</taxon>
        <taxon>Metazoa</taxon>
        <taxon>Spiralia</taxon>
        <taxon>Gnathifera</taxon>
        <taxon>Rotifera</taxon>
        <taxon>Eurotatoria</taxon>
        <taxon>Bdelloidea</taxon>
        <taxon>Philodinida</taxon>
        <taxon>Philodinidae</taxon>
        <taxon>Rotaria</taxon>
    </lineage>
</organism>
<dbReference type="EMBL" id="CAJOBI010134953">
    <property type="protein sequence ID" value="CAF4741582.1"/>
    <property type="molecule type" value="Genomic_DNA"/>
</dbReference>
<evidence type="ECO:0000313" key="3">
    <source>
        <dbReference type="EMBL" id="CAF4725276.1"/>
    </source>
</evidence>
<dbReference type="EMBL" id="CAJOBH010073537">
    <property type="protein sequence ID" value="CAF4483312.1"/>
    <property type="molecule type" value="Genomic_DNA"/>
</dbReference>
<reference evidence="4" key="1">
    <citation type="submission" date="2021-02" db="EMBL/GenBank/DDBJ databases">
        <authorList>
            <person name="Nowell W R."/>
        </authorList>
    </citation>
    <scope>NUCLEOTIDE SEQUENCE</scope>
</reference>
<name>A0A8S3AM34_9BILA</name>
<dbReference type="AlphaFoldDB" id="A0A8S3AM34"/>
<feature type="compositionally biased region" description="Acidic residues" evidence="1">
    <location>
        <begin position="1"/>
        <end position="21"/>
    </location>
</feature>
<protein>
    <submittedName>
        <fullName evidence="4">Uncharacterized protein</fullName>
    </submittedName>
</protein>
<gene>
    <name evidence="2" type="ORF">BYL167_LOCUS35236</name>
    <name evidence="3" type="ORF">BYL167_LOCUS45049</name>
    <name evidence="4" type="ORF">SMN809_LOCUS44512</name>
    <name evidence="5" type="ORF">SMN809_LOCUS44748</name>
</gene>
<dbReference type="Proteomes" id="UP000676336">
    <property type="component" value="Unassembled WGS sequence"/>
</dbReference>
<dbReference type="Proteomes" id="UP000681967">
    <property type="component" value="Unassembled WGS sequence"/>
</dbReference>
<evidence type="ECO:0000313" key="2">
    <source>
        <dbReference type="EMBL" id="CAF4483312.1"/>
    </source>
</evidence>
<comment type="caution">
    <text evidence="4">The sequence shown here is derived from an EMBL/GenBank/DDBJ whole genome shotgun (WGS) entry which is preliminary data.</text>
</comment>
<feature type="compositionally biased region" description="Basic and acidic residues" evidence="1">
    <location>
        <begin position="50"/>
        <end position="59"/>
    </location>
</feature>
<dbReference type="EMBL" id="CAJOBI010133691">
    <property type="protein sequence ID" value="CAF4736429.1"/>
    <property type="molecule type" value="Genomic_DNA"/>
</dbReference>
<feature type="region of interest" description="Disordered" evidence="1">
    <location>
        <begin position="1"/>
        <end position="59"/>
    </location>
</feature>
<feature type="compositionally biased region" description="Acidic residues" evidence="1">
    <location>
        <begin position="38"/>
        <end position="49"/>
    </location>
</feature>
<evidence type="ECO:0000313" key="6">
    <source>
        <dbReference type="Proteomes" id="UP000676336"/>
    </source>
</evidence>
<feature type="non-terminal residue" evidence="4">
    <location>
        <position position="59"/>
    </location>
</feature>
<proteinExistence type="predicted"/>
<accession>A0A8S3AM34</accession>
<sequence length="59" mass="6804">QIEDELEGPESPEPEEQETDEIGFTQTQERSYPTGIESPDEDENEEQNEISDHEPEPED</sequence>
<evidence type="ECO:0000313" key="4">
    <source>
        <dbReference type="EMBL" id="CAF4736429.1"/>
    </source>
</evidence>
<feature type="non-terminal residue" evidence="4">
    <location>
        <position position="1"/>
    </location>
</feature>
<dbReference type="EMBL" id="CAJOBH010123876">
    <property type="protein sequence ID" value="CAF4725276.1"/>
    <property type="molecule type" value="Genomic_DNA"/>
</dbReference>